<dbReference type="Proteomes" id="UP000198238">
    <property type="component" value="Chromosome"/>
</dbReference>
<accession>A0A220S088</accession>
<feature type="compositionally biased region" description="Basic and acidic residues" evidence="1">
    <location>
        <begin position="42"/>
        <end position="55"/>
    </location>
</feature>
<evidence type="ECO:0000313" key="3">
    <source>
        <dbReference type="Proteomes" id="UP000198238"/>
    </source>
</evidence>
<protein>
    <submittedName>
        <fullName evidence="2">Uncharacterized protein</fullName>
    </submittedName>
</protein>
<dbReference type="KEGG" id="nei:BG910_01755"/>
<keyword evidence="3" id="KW-1185">Reference proteome</keyword>
<sequence>MRPSENVDASGAAVHARERHWRLPSVAETPALSVAEVSDGSSDLHKRFRPSEKIPKNTRKPCKTAQAVA</sequence>
<evidence type="ECO:0000313" key="2">
    <source>
        <dbReference type="EMBL" id="ASK26635.1"/>
    </source>
</evidence>
<evidence type="ECO:0000256" key="1">
    <source>
        <dbReference type="SAM" id="MobiDB-lite"/>
    </source>
</evidence>
<gene>
    <name evidence="2" type="ORF">BG910_01755</name>
</gene>
<name>A0A220S088_9NEIS</name>
<reference evidence="2 3" key="1">
    <citation type="submission" date="2017-06" db="EMBL/GenBank/DDBJ databases">
        <title>Neisseria chenwenguii sp. nov., isolated from the intestinal contents of Tibetan Plateau Pika in Yushu, Qinghai Province, China.</title>
        <authorList>
            <person name="Zhang G."/>
        </authorList>
    </citation>
    <scope>NUCLEOTIDE SEQUENCE [LARGE SCALE GENOMIC DNA]</scope>
    <source>
        <strain evidence="2 3">10023</strain>
    </source>
</reference>
<dbReference type="EMBL" id="CP022278">
    <property type="protein sequence ID" value="ASK26635.1"/>
    <property type="molecule type" value="Genomic_DNA"/>
</dbReference>
<organism evidence="2 3">
    <name type="scientific">Neisseria chenwenguii</name>
    <dbReference type="NCBI Taxonomy" id="1853278"/>
    <lineage>
        <taxon>Bacteria</taxon>
        <taxon>Pseudomonadati</taxon>
        <taxon>Pseudomonadota</taxon>
        <taxon>Betaproteobacteria</taxon>
        <taxon>Neisseriales</taxon>
        <taxon>Neisseriaceae</taxon>
        <taxon>Neisseria</taxon>
    </lineage>
</organism>
<feature type="region of interest" description="Disordered" evidence="1">
    <location>
        <begin position="34"/>
        <end position="69"/>
    </location>
</feature>
<dbReference type="AlphaFoldDB" id="A0A220S088"/>
<proteinExistence type="predicted"/>